<evidence type="ECO:0000313" key="3">
    <source>
        <dbReference type="Proteomes" id="UP000018877"/>
    </source>
</evidence>
<comment type="caution">
    <text evidence="2">The sequence shown here is derived from an EMBL/GenBank/DDBJ whole genome shotgun (WGS) entry which is preliminary data.</text>
</comment>
<gene>
    <name evidence="2" type="ORF">BAVI_12259</name>
</gene>
<protein>
    <recommendedName>
        <fullName evidence="4">Lipoprotein</fullName>
    </recommendedName>
</protein>
<accession>A0AB94INF6</accession>
<keyword evidence="1" id="KW-1133">Transmembrane helix</keyword>
<dbReference type="EMBL" id="ALAN01000068">
    <property type="protein sequence ID" value="ETI68503.1"/>
    <property type="molecule type" value="Genomic_DNA"/>
</dbReference>
<proteinExistence type="predicted"/>
<dbReference type="Proteomes" id="UP000018877">
    <property type="component" value="Unassembled WGS sequence"/>
</dbReference>
<name>A0AB94INF6_9BACI</name>
<evidence type="ECO:0008006" key="4">
    <source>
        <dbReference type="Google" id="ProtNLM"/>
    </source>
</evidence>
<evidence type="ECO:0000256" key="1">
    <source>
        <dbReference type="SAM" id="Phobius"/>
    </source>
</evidence>
<dbReference type="AlphaFoldDB" id="A0AB94INF6"/>
<feature type="transmembrane region" description="Helical" evidence="1">
    <location>
        <begin position="78"/>
        <end position="97"/>
    </location>
</feature>
<feature type="transmembrane region" description="Helical" evidence="1">
    <location>
        <begin position="7"/>
        <end position="25"/>
    </location>
</feature>
<organism evidence="2 3">
    <name type="scientific">Neobacillus vireti LMG 21834</name>
    <dbReference type="NCBI Taxonomy" id="1131730"/>
    <lineage>
        <taxon>Bacteria</taxon>
        <taxon>Bacillati</taxon>
        <taxon>Bacillota</taxon>
        <taxon>Bacilli</taxon>
        <taxon>Bacillales</taxon>
        <taxon>Bacillaceae</taxon>
        <taxon>Neobacillus</taxon>
    </lineage>
</organism>
<feature type="transmembrane region" description="Helical" evidence="1">
    <location>
        <begin position="48"/>
        <end position="66"/>
    </location>
</feature>
<keyword evidence="1" id="KW-0812">Transmembrane</keyword>
<keyword evidence="1" id="KW-0472">Membrane</keyword>
<reference evidence="2 3" key="1">
    <citation type="journal article" date="2014" name="Environ. Microbiol.">
        <title>The nitrate-ammonifying and nosZ-carrying bacterium Bacillus vireti is a potent source and sink for nitric and nitrous oxide under high nitrate conditions.</title>
        <authorList>
            <person name="Mania D."/>
            <person name="Heylen K."/>
            <person name="van Spanning R.J."/>
            <person name="Frostegard A."/>
        </authorList>
    </citation>
    <scope>NUCLEOTIDE SEQUENCE [LARGE SCALE GENOMIC DNA]</scope>
    <source>
        <strain evidence="2 3">LMG 21834</strain>
    </source>
</reference>
<keyword evidence="3" id="KW-1185">Reference proteome</keyword>
<evidence type="ECO:0000313" key="2">
    <source>
        <dbReference type="EMBL" id="ETI68503.1"/>
    </source>
</evidence>
<sequence length="219" mass="25131">MIKDKKFFFVAIILFFISMILNFPFPDENPLGETVATLLNIPVKSSNGLLYVGITSFLLLILSLFFLSKSLKKYHGRFILLSIVVAIFLPPFIVDLFQKTLATGIYAISYQKEESNCRFEMMGETTLHGVCELPLENYSKNKIQFTIEFYDKYDFKEDLPMVTLMNKNAPYEVRLRGNQSERVKIETDIDVSKMKNHIESGNASSVSIIIKSGERIRKL</sequence>